<accession>A0A9P4VW72</accession>
<feature type="domain" description="Rhodanese" evidence="1">
    <location>
        <begin position="1"/>
        <end position="100"/>
    </location>
</feature>
<dbReference type="SUPFAM" id="SSF52821">
    <property type="entry name" value="Rhodanese/Cell cycle control phosphatase"/>
    <property type="match status" value="1"/>
</dbReference>
<name>A0A9P4VW72_9PEZI</name>
<evidence type="ECO:0000313" key="2">
    <source>
        <dbReference type="EMBL" id="KAF2843792.1"/>
    </source>
</evidence>
<sequence>LIDVRTPAEFSISALPHAINIPHDTIAEGITSTPATKDTELLLYCRSGRRTGIAKVALERLGFKRVRDLGAVENAAVVVKEREGNGGWEGIQGYGGEISKREILERGTKTLLEGLRGLE</sequence>
<organism evidence="2 3">
    <name type="scientific">Patellaria atrata CBS 101060</name>
    <dbReference type="NCBI Taxonomy" id="1346257"/>
    <lineage>
        <taxon>Eukaryota</taxon>
        <taxon>Fungi</taxon>
        <taxon>Dikarya</taxon>
        <taxon>Ascomycota</taxon>
        <taxon>Pezizomycotina</taxon>
        <taxon>Dothideomycetes</taxon>
        <taxon>Dothideomycetes incertae sedis</taxon>
        <taxon>Patellariales</taxon>
        <taxon>Patellariaceae</taxon>
        <taxon>Patellaria</taxon>
    </lineage>
</organism>
<feature type="non-terminal residue" evidence="2">
    <location>
        <position position="119"/>
    </location>
</feature>
<feature type="non-terminal residue" evidence="2">
    <location>
        <position position="1"/>
    </location>
</feature>
<dbReference type="PANTHER" id="PTHR43031">
    <property type="entry name" value="FAD-DEPENDENT OXIDOREDUCTASE"/>
    <property type="match status" value="1"/>
</dbReference>
<gene>
    <name evidence="2" type="ORF">M501DRAFT_917714</name>
</gene>
<evidence type="ECO:0000313" key="3">
    <source>
        <dbReference type="Proteomes" id="UP000799429"/>
    </source>
</evidence>
<dbReference type="InterPro" id="IPR001763">
    <property type="entry name" value="Rhodanese-like_dom"/>
</dbReference>
<dbReference type="OrthoDB" id="361797at2759"/>
<dbReference type="PANTHER" id="PTHR43031:SF1">
    <property type="entry name" value="PYRIDINE NUCLEOTIDE-DISULPHIDE OXIDOREDUCTASE"/>
    <property type="match status" value="1"/>
</dbReference>
<dbReference type="EMBL" id="MU006089">
    <property type="protein sequence ID" value="KAF2843792.1"/>
    <property type="molecule type" value="Genomic_DNA"/>
</dbReference>
<dbReference type="CDD" id="cd00158">
    <property type="entry name" value="RHOD"/>
    <property type="match status" value="1"/>
</dbReference>
<evidence type="ECO:0000259" key="1">
    <source>
        <dbReference type="PROSITE" id="PS50206"/>
    </source>
</evidence>
<dbReference type="SMART" id="SM00450">
    <property type="entry name" value="RHOD"/>
    <property type="match status" value="1"/>
</dbReference>
<protein>
    <submittedName>
        <fullName evidence="2">Rhodanese-like protein</fullName>
    </submittedName>
</protein>
<dbReference type="PROSITE" id="PS50206">
    <property type="entry name" value="RHODANESE_3"/>
    <property type="match status" value="1"/>
</dbReference>
<dbReference type="AlphaFoldDB" id="A0A9P4VW72"/>
<comment type="caution">
    <text evidence="2">The sequence shown here is derived from an EMBL/GenBank/DDBJ whole genome shotgun (WGS) entry which is preliminary data.</text>
</comment>
<reference evidence="2" key="1">
    <citation type="journal article" date="2020" name="Stud. Mycol.">
        <title>101 Dothideomycetes genomes: a test case for predicting lifestyles and emergence of pathogens.</title>
        <authorList>
            <person name="Haridas S."/>
            <person name="Albert R."/>
            <person name="Binder M."/>
            <person name="Bloem J."/>
            <person name="Labutti K."/>
            <person name="Salamov A."/>
            <person name="Andreopoulos B."/>
            <person name="Baker S."/>
            <person name="Barry K."/>
            <person name="Bills G."/>
            <person name="Bluhm B."/>
            <person name="Cannon C."/>
            <person name="Castanera R."/>
            <person name="Culley D."/>
            <person name="Daum C."/>
            <person name="Ezra D."/>
            <person name="Gonzalez J."/>
            <person name="Henrissat B."/>
            <person name="Kuo A."/>
            <person name="Liang C."/>
            <person name="Lipzen A."/>
            <person name="Lutzoni F."/>
            <person name="Magnuson J."/>
            <person name="Mondo S."/>
            <person name="Nolan M."/>
            <person name="Ohm R."/>
            <person name="Pangilinan J."/>
            <person name="Park H.-J."/>
            <person name="Ramirez L."/>
            <person name="Alfaro M."/>
            <person name="Sun H."/>
            <person name="Tritt A."/>
            <person name="Yoshinaga Y."/>
            <person name="Zwiers L.-H."/>
            <person name="Turgeon B."/>
            <person name="Goodwin S."/>
            <person name="Spatafora J."/>
            <person name="Crous P."/>
            <person name="Grigoriev I."/>
        </authorList>
    </citation>
    <scope>NUCLEOTIDE SEQUENCE</scope>
    <source>
        <strain evidence="2">CBS 101060</strain>
    </source>
</reference>
<dbReference type="Pfam" id="PF00581">
    <property type="entry name" value="Rhodanese"/>
    <property type="match status" value="1"/>
</dbReference>
<dbReference type="InterPro" id="IPR036873">
    <property type="entry name" value="Rhodanese-like_dom_sf"/>
</dbReference>
<dbReference type="Proteomes" id="UP000799429">
    <property type="component" value="Unassembled WGS sequence"/>
</dbReference>
<proteinExistence type="predicted"/>
<dbReference type="Gene3D" id="3.40.250.10">
    <property type="entry name" value="Rhodanese-like domain"/>
    <property type="match status" value="1"/>
</dbReference>
<dbReference type="InterPro" id="IPR050229">
    <property type="entry name" value="GlpE_sulfurtransferase"/>
</dbReference>
<keyword evidence="3" id="KW-1185">Reference proteome</keyword>